<organism evidence="2 3">
    <name type="scientific">Actinoallomurus oryzae</name>
    <dbReference type="NCBI Taxonomy" id="502180"/>
    <lineage>
        <taxon>Bacteria</taxon>
        <taxon>Bacillati</taxon>
        <taxon>Actinomycetota</taxon>
        <taxon>Actinomycetes</taxon>
        <taxon>Streptosporangiales</taxon>
        <taxon>Thermomonosporaceae</taxon>
        <taxon>Actinoallomurus</taxon>
    </lineage>
</organism>
<dbReference type="EMBL" id="BAABHF010000007">
    <property type="protein sequence ID" value="GAA4482248.1"/>
    <property type="molecule type" value="Genomic_DNA"/>
</dbReference>
<keyword evidence="3" id="KW-1185">Reference proteome</keyword>
<dbReference type="Proteomes" id="UP001500503">
    <property type="component" value="Unassembled WGS sequence"/>
</dbReference>
<gene>
    <name evidence="2" type="ORF">GCM10023191_002190</name>
</gene>
<comment type="caution">
    <text evidence="2">The sequence shown here is derived from an EMBL/GenBank/DDBJ whole genome shotgun (WGS) entry which is preliminary data.</text>
</comment>
<feature type="transmembrane region" description="Helical" evidence="1">
    <location>
        <begin position="368"/>
        <end position="393"/>
    </location>
</feature>
<feature type="transmembrane region" description="Helical" evidence="1">
    <location>
        <begin position="262"/>
        <end position="284"/>
    </location>
</feature>
<feature type="transmembrane region" description="Helical" evidence="1">
    <location>
        <begin position="486"/>
        <end position="505"/>
    </location>
</feature>
<feature type="transmembrane region" description="Helical" evidence="1">
    <location>
        <begin position="321"/>
        <end position="340"/>
    </location>
</feature>
<protein>
    <submittedName>
        <fullName evidence="2">Exporter of polyketide antibiotics</fullName>
    </submittedName>
</protein>
<feature type="transmembrane region" description="Helical" evidence="1">
    <location>
        <begin position="98"/>
        <end position="122"/>
    </location>
</feature>
<keyword evidence="1" id="KW-0812">Transmembrane</keyword>
<keyword evidence="1" id="KW-0472">Membrane</keyword>
<feature type="transmembrane region" description="Helical" evidence="1">
    <location>
        <begin position="41"/>
        <end position="60"/>
    </location>
</feature>
<evidence type="ECO:0000313" key="3">
    <source>
        <dbReference type="Proteomes" id="UP001500503"/>
    </source>
</evidence>
<feature type="transmembrane region" description="Helical" evidence="1">
    <location>
        <begin position="458"/>
        <end position="479"/>
    </location>
</feature>
<evidence type="ECO:0000256" key="1">
    <source>
        <dbReference type="SAM" id="Phobius"/>
    </source>
</evidence>
<feature type="transmembrane region" description="Helical" evidence="1">
    <location>
        <begin position="179"/>
        <end position="200"/>
    </location>
</feature>
<sequence>MSAPVRTPSPPTGTASVRGAPRLAGCGSLARMALRRDRVRLIVWALLTLGILVSLVSSVVRNQQTLAQRQEYAAHIGDSAAAAAFSGPLYGLTTKGGIAVAEALTIIMFGMALGSLLLIVRYTRTDEETGRAELIASTGVSRYGRLAAAVVVVGGADLVLGAVSTLIMLAFGLPAPGCVAFGLVLTLVGWTFAGVGALFAQVFQHSRTAMGTSVAVFGAALVLRAIGDAGLIADGRSPLRYLSWASPLGWAFEVRPYAGERWWVAALMFALAVVLVGAAAALVVRRDIDAGLIPARLGRARATPRFGSAWGLAWRLQRGGIAGWGVGIALFAGVFGSFAVEMDDMARSGGSVDLLARLGGSRVPSDSWIAWTLSLAGMVSAIYVVSAVLRLRAEEDGLRTEMVLATAVGRRKWCAAHLVTAAVGVTVIMVASGLVAGLVHGLRADDLGGQLPRVLGGALVQVPAALLMAAVAFAVHAFLPRLTALAWVAVVGAVLLTQIGASLRFDQAVLDISPFTHAPKAPAAPVHAAPLLWFLGSAVLLAAAGLYRVGRRDIGVS</sequence>
<keyword evidence="1" id="KW-1133">Transmembrane helix</keyword>
<dbReference type="RefSeq" id="WP_345456066.1">
    <property type="nucleotide sequence ID" value="NZ_BAABHF010000007.1"/>
</dbReference>
<feature type="transmembrane region" description="Helical" evidence="1">
    <location>
        <begin position="212"/>
        <end position="233"/>
    </location>
</feature>
<evidence type="ECO:0000313" key="2">
    <source>
        <dbReference type="EMBL" id="GAA4482248.1"/>
    </source>
</evidence>
<proteinExistence type="predicted"/>
<name>A0ABP8P5A2_9ACTN</name>
<feature type="transmembrane region" description="Helical" evidence="1">
    <location>
        <begin position="143"/>
        <end position="173"/>
    </location>
</feature>
<feature type="transmembrane region" description="Helical" evidence="1">
    <location>
        <begin position="414"/>
        <end position="438"/>
    </location>
</feature>
<reference evidence="3" key="1">
    <citation type="journal article" date="2019" name="Int. J. Syst. Evol. Microbiol.">
        <title>The Global Catalogue of Microorganisms (GCM) 10K type strain sequencing project: providing services to taxonomists for standard genome sequencing and annotation.</title>
        <authorList>
            <consortium name="The Broad Institute Genomics Platform"/>
            <consortium name="The Broad Institute Genome Sequencing Center for Infectious Disease"/>
            <person name="Wu L."/>
            <person name="Ma J."/>
        </authorList>
    </citation>
    <scope>NUCLEOTIDE SEQUENCE [LARGE SCALE GENOMIC DNA]</scope>
    <source>
        <strain evidence="3">JCM 17933</strain>
    </source>
</reference>
<accession>A0ABP8P5A2</accession>
<feature type="transmembrane region" description="Helical" evidence="1">
    <location>
        <begin position="525"/>
        <end position="547"/>
    </location>
</feature>